<sequence length="291" mass="34215">MSNTCIIWLINKIDKICKATGENRLIMAQNSVKNITTHLSLPVIIFHEDFTDEVKQDFLDIYKNITFCKIDFQNNDLPYDKSIAKCGKGYMMMCRFFSGVMQKMDIFRGYDSYIRMDDDSFLIEPFIGQDKFLLEANKNYYAYRSTFKDNPELMNNPTGLYKFTYDFCKTYKLGIDELVPELERIGFLDISNEIYTGLCPYNNFHFTKLDLWRNSIIKDYTDTITNMNGTLLYNWMDANIHAMIVYVLCPLLYIPATAITDFGYRHNRHFSLLNSTENLYIGNEEFYPTVL</sequence>
<organism evidence="1 2">
    <name type="scientific">Phaeocystis globosa virus PgV-16T</name>
    <dbReference type="NCBI Taxonomy" id="3071227"/>
    <lineage>
        <taxon>Viruses</taxon>
        <taxon>Varidnaviria</taxon>
        <taxon>Bamfordvirae</taxon>
        <taxon>Nucleocytoviricota</taxon>
        <taxon>Megaviricetes</taxon>
        <taxon>Imitervirales</taxon>
        <taxon>Mesomimiviridae</taxon>
        <taxon>Tethysvirus</taxon>
        <taxon>Tethysvirus hollandense</taxon>
    </lineage>
</organism>
<evidence type="ECO:0000313" key="2">
    <source>
        <dbReference type="Proteomes" id="UP000204225"/>
    </source>
</evidence>
<accession>A0AC59EWJ5</accession>
<dbReference type="EMBL" id="KC662249">
    <property type="protein sequence ID" value="AGM15322.1"/>
    <property type="molecule type" value="Genomic_DNA"/>
</dbReference>
<keyword evidence="2" id="KW-1185">Reference proteome</keyword>
<evidence type="ECO:0000313" key="1">
    <source>
        <dbReference type="EMBL" id="AGM15322.1"/>
    </source>
</evidence>
<reference evidence="1 2" key="1">
    <citation type="journal article" date="2013" name="Proc. Natl. Acad. Sci. U.S.A.">
        <title>Genome of Phaeocystis globosa virus PgV-16T highlights the common ancestry of the largest known DNA viruses infecting eukaryotes.</title>
        <authorList>
            <person name="Santini S."/>
            <person name="Jeudy S."/>
            <person name="Bartoli J."/>
            <person name="Poirot O."/>
            <person name="Lescot M."/>
            <person name="Abergel C."/>
            <person name="Barbe V."/>
            <person name="Wommack K.E."/>
            <person name="Noordeloos A.A."/>
            <person name="Brussaard C.P."/>
            <person name="Claverie J.M."/>
        </authorList>
    </citation>
    <scope>NUCLEOTIDE SEQUENCE [LARGE SCALE GENOMIC DNA]</scope>
    <source>
        <strain evidence="1 2">16T</strain>
    </source>
</reference>
<proteinExistence type="predicted"/>
<dbReference type="Proteomes" id="UP000204225">
    <property type="component" value="Segment"/>
</dbReference>
<protein>
    <submittedName>
        <fullName evidence="1">Glycosyltransferase</fullName>
    </submittedName>
</protein>
<gene>
    <name evidence="1" type="ORF">PGCG_00010</name>
</gene>
<name>A0AC59EWJ5_9VIRU</name>